<reference evidence="7" key="2">
    <citation type="submission" date="2019-04" db="EMBL/GenBank/DDBJ databases">
        <authorList>
            <person name="Howe K."/>
            <person name="Paulini M."/>
            <person name="Williams G."/>
        </authorList>
    </citation>
    <scope>NUCLEOTIDE SEQUENCE [LARGE SCALE GENOMIC DNA]</scope>
    <source>
        <strain evidence="7">FR3</strain>
    </source>
</reference>
<dbReference type="EMBL" id="CAAKNF010000193">
    <property type="protein sequence ID" value="VIO93155.1"/>
    <property type="molecule type" value="Genomic_DNA"/>
</dbReference>
<evidence type="ECO:0000313" key="9">
    <source>
        <dbReference type="WBParaSite" id="Bm10337.1"/>
    </source>
</evidence>
<accession>A0A8L7SKK9</accession>
<evidence type="ECO:0000256" key="2">
    <source>
        <dbReference type="ARBA" id="ARBA00006726"/>
    </source>
</evidence>
<evidence type="ECO:0000313" key="7">
    <source>
        <dbReference type="EMBL" id="VIO93155.1"/>
    </source>
</evidence>
<evidence type="ECO:0000256" key="4">
    <source>
        <dbReference type="ARBA" id="ARBA00023242"/>
    </source>
</evidence>
<evidence type="ECO:0000259" key="6">
    <source>
        <dbReference type="Pfam" id="PF02234"/>
    </source>
</evidence>
<name>A0A4E9FAF7_BRUMA</name>
<evidence type="ECO:0000256" key="5">
    <source>
        <dbReference type="ARBA" id="ARBA00023306"/>
    </source>
</evidence>
<dbReference type="PANTHER" id="PTHR10265">
    <property type="entry name" value="CYCLIN-DEPENDENT KINASE INHIBITOR 1"/>
    <property type="match status" value="1"/>
</dbReference>
<dbReference type="GO" id="GO:0004861">
    <property type="term" value="F:cyclin-dependent protein serine/threonine kinase inhibitor activity"/>
    <property type="evidence" value="ECO:0007669"/>
    <property type="project" value="InterPro"/>
</dbReference>
<keyword evidence="8" id="KW-1185">Reference proteome</keyword>
<dbReference type="InterPro" id="IPR044898">
    <property type="entry name" value="CDI_dom_sf"/>
</dbReference>
<dbReference type="InterPro" id="IPR003175">
    <property type="entry name" value="CDI_dom"/>
</dbReference>
<gene>
    <name evidence="7" type="primary">Bm10337</name>
    <name evidence="7" type="ORF">BM_BM10337</name>
</gene>
<dbReference type="GO" id="GO:0051726">
    <property type="term" value="P:regulation of cell cycle"/>
    <property type="evidence" value="ECO:0007669"/>
    <property type="project" value="InterPro"/>
</dbReference>
<dbReference type="GeneID" id="6098973"/>
<keyword evidence="4" id="KW-0539">Nucleus</keyword>
<sequence>MHTRSRRVSRCLFGKPDHEELEKWLTKELEAIQIEREKGYGFDFKNDHPIPSTAYIVEAVPENKVPFFYRTTYYPSKEHNKKVMFSVDCTEQKPERNNDVVAYHTRSRDATAKLNLPVPKVPKNRVRVASQPRNSAKIQRPPLLKTRGVRKVSRKSTLQKKSKQFLLTNYLPVVKKRRSLTKSECSESSKLPDDVHAEMDCLGTKVINSSSSGVKTRWQSRRCEDRSSRSLRSAF</sequence>
<evidence type="ECO:0000256" key="3">
    <source>
        <dbReference type="ARBA" id="ARBA00023013"/>
    </source>
</evidence>
<organism evidence="7">
    <name type="scientific">Brugia malayi</name>
    <name type="common">Filarial nematode worm</name>
    <dbReference type="NCBI Taxonomy" id="6279"/>
    <lineage>
        <taxon>Eukaryota</taxon>
        <taxon>Metazoa</taxon>
        <taxon>Ecdysozoa</taxon>
        <taxon>Nematoda</taxon>
        <taxon>Chromadorea</taxon>
        <taxon>Rhabditida</taxon>
        <taxon>Spirurina</taxon>
        <taxon>Spiruromorpha</taxon>
        <taxon>Filarioidea</taxon>
        <taxon>Onchocercidae</taxon>
        <taxon>Brugia</taxon>
    </lineage>
</organism>
<dbReference type="RefSeq" id="XP_001895521.2">
    <property type="nucleotide sequence ID" value="XM_001895486.2"/>
</dbReference>
<dbReference type="Pfam" id="PF02234">
    <property type="entry name" value="CDI"/>
    <property type="match status" value="1"/>
</dbReference>
<keyword evidence="3" id="KW-0649">Protein kinase inhibitor</keyword>
<dbReference type="GO" id="GO:0005634">
    <property type="term" value="C:nucleus"/>
    <property type="evidence" value="ECO:0007669"/>
    <property type="project" value="UniProtKB-SubCell"/>
</dbReference>
<dbReference type="AlphaFoldDB" id="A0A4E9FAF7"/>
<comment type="subcellular location">
    <subcellularLocation>
        <location evidence="1">Nucleus</location>
    </subcellularLocation>
</comment>
<keyword evidence="5" id="KW-0131">Cell cycle</keyword>
<dbReference type="KEGG" id="bmy:BM_BM10337"/>
<dbReference type="PANTHER" id="PTHR10265:SF45">
    <property type="entry name" value="DACAPO"/>
    <property type="match status" value="1"/>
</dbReference>
<evidence type="ECO:0000313" key="8">
    <source>
        <dbReference type="Proteomes" id="UP000006672"/>
    </source>
</evidence>
<reference evidence="8" key="1">
    <citation type="journal article" date="2007" name="Science">
        <title>Draft genome of the filarial nematode parasite Brugia malayi.</title>
        <authorList>
            <person name="Ghedin E."/>
            <person name="Wang S."/>
            <person name="Spiro D."/>
            <person name="Caler E."/>
            <person name="Zhao Q."/>
            <person name="Crabtree J."/>
            <person name="Allen J.E."/>
            <person name="Delcher A.L."/>
            <person name="Guiliano D.B."/>
            <person name="Miranda-Saavedra D."/>
            <person name="Angiuoli S.V."/>
            <person name="Creasy T."/>
            <person name="Amedeo P."/>
            <person name="Haas B."/>
            <person name="El-Sayed N.M."/>
            <person name="Wortman J.R."/>
            <person name="Feldblyum T."/>
            <person name="Tallon L."/>
            <person name="Schatz M."/>
            <person name="Shumway M."/>
            <person name="Koo H."/>
            <person name="Salzberg S.L."/>
            <person name="Schobel S."/>
            <person name="Pertea M."/>
            <person name="Pop M."/>
            <person name="White O."/>
            <person name="Barton G.J."/>
            <person name="Carlow C.K."/>
            <person name="Crawford M.J."/>
            <person name="Daub J."/>
            <person name="Dimmic M.W."/>
            <person name="Estes C.F."/>
            <person name="Foster J.M."/>
            <person name="Ganatra M."/>
            <person name="Gregory W.F."/>
            <person name="Johnson N.M."/>
            <person name="Jin J."/>
            <person name="Komuniecki R."/>
            <person name="Korf I."/>
            <person name="Kumar S."/>
            <person name="Laney S."/>
            <person name="Li B.W."/>
            <person name="Li W."/>
            <person name="Lindblom T.H."/>
            <person name="Lustigman S."/>
            <person name="Ma D."/>
            <person name="Maina C.V."/>
            <person name="Martin D.M."/>
            <person name="McCarter J.P."/>
            <person name="McReynolds L."/>
            <person name="Mitreva M."/>
            <person name="Nutman T.B."/>
            <person name="Parkinson J."/>
            <person name="Peregrin-Alvarez J.M."/>
            <person name="Poole C."/>
            <person name="Ren Q."/>
            <person name="Saunders L."/>
            <person name="Sluder A.E."/>
            <person name="Smith K."/>
            <person name="Stanke M."/>
            <person name="Unnasch T.R."/>
            <person name="Ware J."/>
            <person name="Wei A.D."/>
            <person name="Weil G."/>
            <person name="Williams D.J."/>
            <person name="Zhang Y."/>
            <person name="Williams S.A."/>
            <person name="Fraser-Liggett C."/>
            <person name="Slatko B."/>
            <person name="Blaxter M.L."/>
            <person name="Scott A.L."/>
        </authorList>
    </citation>
    <scope>NUCLEOTIDE SEQUENCE</scope>
    <source>
        <strain evidence="8">FR3</strain>
    </source>
</reference>
<accession>A0A4E9FAF7</accession>
<dbReference type="Proteomes" id="UP000006672">
    <property type="component" value="Unassembled WGS sequence"/>
</dbReference>
<dbReference type="Gene3D" id="4.10.365.10">
    <property type="entry name" value="p27"/>
    <property type="match status" value="1"/>
</dbReference>
<dbReference type="OrthoDB" id="6373236at2759"/>
<dbReference type="CTD" id="6098973"/>
<proteinExistence type="inferred from homology"/>
<protein>
    <submittedName>
        <fullName evidence="9">BMA-CKI-2</fullName>
    </submittedName>
</protein>
<evidence type="ECO:0000256" key="1">
    <source>
        <dbReference type="ARBA" id="ARBA00004123"/>
    </source>
</evidence>
<dbReference type="WBParaSite" id="Bm10337.1">
    <property type="protein sequence ID" value="Bm10337.1"/>
    <property type="gene ID" value="WBGene00230598"/>
</dbReference>
<reference evidence="9" key="3">
    <citation type="submission" date="2022-04" db="UniProtKB">
        <authorList>
            <consortium name="WormBaseParasite"/>
        </authorList>
    </citation>
    <scope>IDENTIFICATION</scope>
</reference>
<feature type="domain" description="Cyclin-dependent kinase inhibitor" evidence="6">
    <location>
        <begin position="11"/>
        <end position="52"/>
    </location>
</feature>
<comment type="similarity">
    <text evidence="2">Belongs to the CDI family.</text>
</comment>